<feature type="region of interest" description="Disordered" evidence="1">
    <location>
        <begin position="94"/>
        <end position="116"/>
    </location>
</feature>
<proteinExistence type="predicted"/>
<organism evidence="2 3">
    <name type="scientific">Candidatus Pullibacteroides excrementavium</name>
    <dbReference type="NCBI Taxonomy" id="2840905"/>
    <lineage>
        <taxon>Bacteria</taxon>
        <taxon>Pseudomonadati</taxon>
        <taxon>Bacteroidota</taxon>
        <taxon>Bacteroidia</taxon>
        <taxon>Bacteroidales</taxon>
        <taxon>Candidatus Pullibacteroides</taxon>
    </lineage>
</organism>
<reference evidence="2" key="1">
    <citation type="submission" date="2020-10" db="EMBL/GenBank/DDBJ databases">
        <authorList>
            <person name="Gilroy R."/>
        </authorList>
    </citation>
    <scope>NUCLEOTIDE SEQUENCE</scope>
    <source>
        <strain evidence="2">2889</strain>
    </source>
</reference>
<dbReference type="Proteomes" id="UP000823612">
    <property type="component" value="Unassembled WGS sequence"/>
</dbReference>
<protein>
    <submittedName>
        <fullName evidence="2">Uncharacterized protein</fullName>
    </submittedName>
</protein>
<sequence length="116" mass="13031">MNAKLNFLLRTLLAVAVQDREAFVEKFGRLWEDYTGGDAETGKQKGAYLADSLNNLRTELQWEATARKMSEGDKAEILEAIQQLEKRIEDLNRKVDAAQTHDPIKGTRKTSGGHQA</sequence>
<gene>
    <name evidence="2" type="ORF">IAB08_10325</name>
</gene>
<dbReference type="EMBL" id="JADIMZ010000162">
    <property type="protein sequence ID" value="MBO8433668.1"/>
    <property type="molecule type" value="Genomic_DNA"/>
</dbReference>
<dbReference type="AlphaFoldDB" id="A0A9D9DUA7"/>
<accession>A0A9D9DUA7</accession>
<evidence type="ECO:0000256" key="1">
    <source>
        <dbReference type="SAM" id="MobiDB-lite"/>
    </source>
</evidence>
<name>A0A9D9DUA7_9BACT</name>
<evidence type="ECO:0000313" key="3">
    <source>
        <dbReference type="Proteomes" id="UP000823612"/>
    </source>
</evidence>
<reference evidence="2" key="2">
    <citation type="journal article" date="2021" name="PeerJ">
        <title>Extensive microbial diversity within the chicken gut microbiome revealed by metagenomics and culture.</title>
        <authorList>
            <person name="Gilroy R."/>
            <person name="Ravi A."/>
            <person name="Getino M."/>
            <person name="Pursley I."/>
            <person name="Horton D.L."/>
            <person name="Alikhan N.F."/>
            <person name="Baker D."/>
            <person name="Gharbi K."/>
            <person name="Hall N."/>
            <person name="Watson M."/>
            <person name="Adriaenssens E.M."/>
            <person name="Foster-Nyarko E."/>
            <person name="Jarju S."/>
            <person name="Secka A."/>
            <person name="Antonio M."/>
            <person name="Oren A."/>
            <person name="Chaudhuri R.R."/>
            <person name="La Ragione R."/>
            <person name="Hildebrand F."/>
            <person name="Pallen M.J."/>
        </authorList>
    </citation>
    <scope>NUCLEOTIDE SEQUENCE</scope>
    <source>
        <strain evidence="2">2889</strain>
    </source>
</reference>
<evidence type="ECO:0000313" key="2">
    <source>
        <dbReference type="EMBL" id="MBO8433668.1"/>
    </source>
</evidence>
<comment type="caution">
    <text evidence="2">The sequence shown here is derived from an EMBL/GenBank/DDBJ whole genome shotgun (WGS) entry which is preliminary data.</text>
</comment>